<accession>A0AAN7T6Y2</accession>
<dbReference type="AlphaFoldDB" id="A0AAN7T6Y2"/>
<sequence>MAILGRLECRVFCNGRPSHEYEDPDGAPTQCNGTEVGTDQTVKKYIQSFSGENFLIKLEIGHKDLFQRYGVFGFDTRIDGQLADSRLVFEKHLRSDDETLCYHVEGISGHVGNSWQLQKFRFRSLQLDENVTTTNMSANAVSQLGSINVVVYRMKIEGRAPARGSNFEVPDIKISEKELKGLAQDCVTSVDAAEKTGNVRLWSTTRLPGPALATFDFRCLTIDGLKRAGVVQEPAVPDPFELLRQRQLTEEEVDDLLDIVHYARKDARKRIKQENQAIVNGRDMTPRKRTEYNSDELEEIEQPQMKMARTTPLVELE</sequence>
<reference evidence="2 3" key="1">
    <citation type="submission" date="2023-08" db="EMBL/GenBank/DDBJ databases">
        <title>Black Yeasts Isolated from many extreme environments.</title>
        <authorList>
            <person name="Coleine C."/>
            <person name="Stajich J.E."/>
            <person name="Selbmann L."/>
        </authorList>
    </citation>
    <scope>NUCLEOTIDE SEQUENCE [LARGE SCALE GENOMIC DNA]</scope>
    <source>
        <strain evidence="2 3">CCFEE 5910</strain>
    </source>
</reference>
<dbReference type="InterPro" id="IPR057678">
    <property type="entry name" value="DUF7918"/>
</dbReference>
<dbReference type="PANTHER" id="PTHR36223:SF1">
    <property type="entry name" value="TRANSCRIPTION ELONGATION FACTOR EAF N-TERMINAL DOMAIN-CONTAINING PROTEIN"/>
    <property type="match status" value="1"/>
</dbReference>
<gene>
    <name evidence="2" type="ORF">LTR05_001754</name>
</gene>
<protein>
    <recommendedName>
        <fullName evidence="1">DUF7918 domain-containing protein</fullName>
    </recommendedName>
</protein>
<dbReference type="Pfam" id="PF25534">
    <property type="entry name" value="DUF7918"/>
    <property type="match status" value="1"/>
</dbReference>
<comment type="caution">
    <text evidence="2">The sequence shown here is derived from an EMBL/GenBank/DDBJ whole genome shotgun (WGS) entry which is preliminary data.</text>
</comment>
<name>A0AAN7T6Y2_9EURO</name>
<organism evidence="2 3">
    <name type="scientific">Lithohypha guttulata</name>
    <dbReference type="NCBI Taxonomy" id="1690604"/>
    <lineage>
        <taxon>Eukaryota</taxon>
        <taxon>Fungi</taxon>
        <taxon>Dikarya</taxon>
        <taxon>Ascomycota</taxon>
        <taxon>Pezizomycotina</taxon>
        <taxon>Eurotiomycetes</taxon>
        <taxon>Chaetothyriomycetidae</taxon>
        <taxon>Chaetothyriales</taxon>
        <taxon>Trichomeriaceae</taxon>
        <taxon>Lithohypha</taxon>
    </lineage>
</organism>
<dbReference type="PANTHER" id="PTHR36223">
    <property type="entry name" value="BETA-LACTAMASE-TYPE TRANSPEPTIDASE FOLD DOMAIN CONTAINING PROTEIN"/>
    <property type="match status" value="1"/>
</dbReference>
<dbReference type="Proteomes" id="UP001309876">
    <property type="component" value="Unassembled WGS sequence"/>
</dbReference>
<evidence type="ECO:0000313" key="2">
    <source>
        <dbReference type="EMBL" id="KAK5091569.1"/>
    </source>
</evidence>
<keyword evidence="3" id="KW-1185">Reference proteome</keyword>
<proteinExistence type="predicted"/>
<evidence type="ECO:0000259" key="1">
    <source>
        <dbReference type="Pfam" id="PF25534"/>
    </source>
</evidence>
<evidence type="ECO:0000313" key="3">
    <source>
        <dbReference type="Proteomes" id="UP001309876"/>
    </source>
</evidence>
<feature type="domain" description="DUF7918" evidence="1">
    <location>
        <begin position="7"/>
        <end position="231"/>
    </location>
</feature>
<dbReference type="EMBL" id="JAVRRJ010000001">
    <property type="protein sequence ID" value="KAK5091569.1"/>
    <property type="molecule type" value="Genomic_DNA"/>
</dbReference>